<sequence length="65" mass="6894">MARRATFVGNGTKVDLRDLAFAGLRPVITVKVAVLTGQRPANNACKSGDLHQLVCISIKKLAACD</sequence>
<keyword evidence="2" id="KW-1185">Reference proteome</keyword>
<dbReference type="EMBL" id="JAVDTI010000002">
    <property type="protein sequence ID" value="MDR6805137.1"/>
    <property type="molecule type" value="Genomic_DNA"/>
</dbReference>
<reference evidence="1 2" key="1">
    <citation type="submission" date="2023-07" db="EMBL/GenBank/DDBJ databases">
        <title>Sorghum-associated microbial communities from plants grown in Nebraska, USA.</title>
        <authorList>
            <person name="Schachtman D."/>
        </authorList>
    </citation>
    <scope>NUCLEOTIDE SEQUENCE [LARGE SCALE GENOMIC DNA]</scope>
    <source>
        <strain evidence="1 2">BE57</strain>
    </source>
</reference>
<comment type="caution">
    <text evidence="1">The sequence shown here is derived from an EMBL/GenBank/DDBJ whole genome shotgun (WGS) entry which is preliminary data.</text>
</comment>
<dbReference type="Proteomes" id="UP001264980">
    <property type="component" value="Unassembled WGS sequence"/>
</dbReference>
<proteinExistence type="predicted"/>
<gene>
    <name evidence="1" type="ORF">J2W84_002183</name>
</gene>
<organism evidence="1 2">
    <name type="scientific">Dyadobacter fermentans</name>
    <dbReference type="NCBI Taxonomy" id="94254"/>
    <lineage>
        <taxon>Bacteria</taxon>
        <taxon>Pseudomonadati</taxon>
        <taxon>Bacteroidota</taxon>
        <taxon>Cytophagia</taxon>
        <taxon>Cytophagales</taxon>
        <taxon>Spirosomataceae</taxon>
        <taxon>Dyadobacter</taxon>
    </lineage>
</organism>
<evidence type="ECO:0000313" key="2">
    <source>
        <dbReference type="Proteomes" id="UP001264980"/>
    </source>
</evidence>
<accession>A0ABU1QVF2</accession>
<evidence type="ECO:0000313" key="1">
    <source>
        <dbReference type="EMBL" id="MDR6805137.1"/>
    </source>
</evidence>
<protein>
    <submittedName>
        <fullName evidence="1">Uncharacterized protein</fullName>
    </submittedName>
</protein>
<name>A0ABU1QVF2_9BACT</name>